<organism evidence="1">
    <name type="scientific">Pelagomonas calceolata</name>
    <dbReference type="NCBI Taxonomy" id="35677"/>
    <lineage>
        <taxon>Eukaryota</taxon>
        <taxon>Sar</taxon>
        <taxon>Stramenopiles</taxon>
        <taxon>Ochrophyta</taxon>
        <taxon>Pelagophyceae</taxon>
        <taxon>Pelagomonadales</taxon>
        <taxon>Pelagomonadaceae</taxon>
        <taxon>Pelagomonas</taxon>
    </lineage>
</organism>
<dbReference type="AlphaFoldDB" id="A0A7S4A5I4"/>
<proteinExistence type="predicted"/>
<gene>
    <name evidence="1" type="ORF">PCAL00307_LOCUS19873</name>
    <name evidence="2" type="ORF">PECAL_5P20150</name>
</gene>
<evidence type="ECO:0000313" key="2">
    <source>
        <dbReference type="EMBL" id="CAH0377480.1"/>
    </source>
</evidence>
<name>A0A7S4A5I4_9STRA</name>
<reference evidence="1" key="1">
    <citation type="submission" date="2021-01" db="EMBL/GenBank/DDBJ databases">
        <authorList>
            <person name="Corre E."/>
            <person name="Pelletier E."/>
            <person name="Niang G."/>
            <person name="Scheremetjew M."/>
            <person name="Finn R."/>
            <person name="Kale V."/>
            <person name="Holt S."/>
            <person name="Cochrane G."/>
            <person name="Meng A."/>
            <person name="Brown T."/>
            <person name="Cohen L."/>
        </authorList>
    </citation>
    <scope>NUCLEOTIDE SEQUENCE</scope>
    <source>
        <strain evidence="1">CCMP1756</strain>
    </source>
</reference>
<dbReference type="EMBL" id="CAKKNE010000005">
    <property type="protein sequence ID" value="CAH0377480.1"/>
    <property type="molecule type" value="Genomic_DNA"/>
</dbReference>
<keyword evidence="3" id="KW-1185">Reference proteome</keyword>
<evidence type="ECO:0000313" key="1">
    <source>
        <dbReference type="EMBL" id="CAE0704425.1"/>
    </source>
</evidence>
<dbReference type="Proteomes" id="UP000789595">
    <property type="component" value="Unassembled WGS sequence"/>
</dbReference>
<accession>A0A7S4A5I4</accession>
<dbReference type="OrthoDB" id="10267153at2759"/>
<evidence type="ECO:0000313" key="3">
    <source>
        <dbReference type="Proteomes" id="UP000789595"/>
    </source>
</evidence>
<reference evidence="2" key="2">
    <citation type="submission" date="2021-11" db="EMBL/GenBank/DDBJ databases">
        <authorList>
            <consortium name="Genoscope - CEA"/>
            <person name="William W."/>
        </authorList>
    </citation>
    <scope>NUCLEOTIDE SEQUENCE</scope>
</reference>
<dbReference type="EMBL" id="HBIW01023031">
    <property type="protein sequence ID" value="CAE0704425.1"/>
    <property type="molecule type" value="Transcribed_RNA"/>
</dbReference>
<protein>
    <submittedName>
        <fullName evidence="1">Uncharacterized protein</fullName>
    </submittedName>
</protein>
<sequence length="200" mass="22204">MVYARARPVGMIVLAVAVALQPVRRPHMRTRVIRGALPMRPSPDLEPIEIVNACFGGLRTPDDPLPDAGYERLFYFCTYTCRKAITARMGADSLANFTKHTELSPAVQPFTRAARIRIVDEPTIIAGTPTRGPMATVGVDVFIAPSIRHASGYEKESDAPEALRFAIRLQQERRPPKNWLITEILDTRYAFAGDTGNDLQ</sequence>
<feature type="non-terminal residue" evidence="1">
    <location>
        <position position="200"/>
    </location>
</feature>